<reference evidence="1 2" key="1">
    <citation type="submission" date="2020-10" db="EMBL/GenBank/DDBJ databases">
        <title>Plant Genome Project.</title>
        <authorList>
            <person name="Zhang R.-G."/>
        </authorList>
    </citation>
    <scope>NUCLEOTIDE SEQUENCE [LARGE SCALE GENOMIC DNA]</scope>
    <source>
        <strain evidence="1">FAFU-HL-1</strain>
        <tissue evidence="1">Leaf</tissue>
    </source>
</reference>
<dbReference type="EMBL" id="JADGMS010000012">
    <property type="protein sequence ID" value="KAF9671338.1"/>
    <property type="molecule type" value="Genomic_DNA"/>
</dbReference>
<gene>
    <name evidence="1" type="ORF">SADUNF_Sadunf12G0036900</name>
</gene>
<accession>A0A835JJC7</accession>
<proteinExistence type="predicted"/>
<name>A0A835JJC7_9ROSI</name>
<organism evidence="1 2">
    <name type="scientific">Salix dunnii</name>
    <dbReference type="NCBI Taxonomy" id="1413687"/>
    <lineage>
        <taxon>Eukaryota</taxon>
        <taxon>Viridiplantae</taxon>
        <taxon>Streptophyta</taxon>
        <taxon>Embryophyta</taxon>
        <taxon>Tracheophyta</taxon>
        <taxon>Spermatophyta</taxon>
        <taxon>Magnoliopsida</taxon>
        <taxon>eudicotyledons</taxon>
        <taxon>Gunneridae</taxon>
        <taxon>Pentapetalae</taxon>
        <taxon>rosids</taxon>
        <taxon>fabids</taxon>
        <taxon>Malpighiales</taxon>
        <taxon>Salicaceae</taxon>
        <taxon>Saliceae</taxon>
        <taxon>Salix</taxon>
    </lineage>
</organism>
<evidence type="ECO:0000313" key="1">
    <source>
        <dbReference type="EMBL" id="KAF9671338.1"/>
    </source>
</evidence>
<sequence>MDLSLDLECTHAYVHHKVNHQTFLTGEVTTSDFMAMLARRKTPPIRQANTITTLSSSMITFCKGERNPGVSYKQIQHSNLAGSPKLPAEQFPNALEHLPGANNPLSYPSAATTLGSLNVIQFFTRSPKYATPIQFTFPVPSTSKKSKKAFPLALNNAVIKTAEIKTKMKV</sequence>
<keyword evidence="2" id="KW-1185">Reference proteome</keyword>
<protein>
    <submittedName>
        <fullName evidence="1">Uncharacterized protein</fullName>
    </submittedName>
</protein>
<comment type="caution">
    <text evidence="1">The sequence shown here is derived from an EMBL/GenBank/DDBJ whole genome shotgun (WGS) entry which is preliminary data.</text>
</comment>
<evidence type="ECO:0000313" key="2">
    <source>
        <dbReference type="Proteomes" id="UP000657918"/>
    </source>
</evidence>
<dbReference type="Proteomes" id="UP000657918">
    <property type="component" value="Unassembled WGS sequence"/>
</dbReference>
<dbReference type="AlphaFoldDB" id="A0A835JJC7"/>